<evidence type="ECO:0000313" key="2">
    <source>
        <dbReference type="EMBL" id="OIQ96053.1"/>
    </source>
</evidence>
<keyword evidence="1" id="KW-0472">Membrane</keyword>
<protein>
    <submittedName>
        <fullName evidence="2">Uncharacterized protein</fullName>
    </submittedName>
</protein>
<comment type="caution">
    <text evidence="2">The sequence shown here is derived from an EMBL/GenBank/DDBJ whole genome shotgun (WGS) entry which is preliminary data.</text>
</comment>
<keyword evidence="1" id="KW-0812">Transmembrane</keyword>
<keyword evidence="1" id="KW-1133">Transmembrane helix</keyword>
<dbReference type="EMBL" id="MLJW01000155">
    <property type="protein sequence ID" value="OIQ96053.1"/>
    <property type="molecule type" value="Genomic_DNA"/>
</dbReference>
<gene>
    <name evidence="2" type="ORF">GALL_219310</name>
</gene>
<proteinExistence type="predicted"/>
<accession>A0A1J5S6Y9</accession>
<dbReference type="AlphaFoldDB" id="A0A1J5S6Y9"/>
<organism evidence="2">
    <name type="scientific">mine drainage metagenome</name>
    <dbReference type="NCBI Taxonomy" id="410659"/>
    <lineage>
        <taxon>unclassified sequences</taxon>
        <taxon>metagenomes</taxon>
        <taxon>ecological metagenomes</taxon>
    </lineage>
</organism>
<sequence>MPTHKDTQGCACVCLPTSWGRSRTAGGAHTPHAMDGFWIALIVALYAAMLGLVWFCDRLLQRN</sequence>
<name>A0A1J5S6Y9_9ZZZZ</name>
<reference evidence="2" key="1">
    <citation type="submission" date="2016-10" db="EMBL/GenBank/DDBJ databases">
        <title>Sequence of Gallionella enrichment culture.</title>
        <authorList>
            <person name="Poehlein A."/>
            <person name="Muehling M."/>
            <person name="Daniel R."/>
        </authorList>
    </citation>
    <scope>NUCLEOTIDE SEQUENCE</scope>
</reference>
<evidence type="ECO:0000256" key="1">
    <source>
        <dbReference type="SAM" id="Phobius"/>
    </source>
</evidence>
<feature type="transmembrane region" description="Helical" evidence="1">
    <location>
        <begin position="37"/>
        <end position="56"/>
    </location>
</feature>